<feature type="compositionally biased region" description="Basic and acidic residues" evidence="2">
    <location>
        <begin position="670"/>
        <end position="683"/>
    </location>
</feature>
<gene>
    <name evidence="4" type="ORF">IX84_08425</name>
</gene>
<sequence>MATQDNYQLLIEKLDQFIRKYYINQLIRGALYSVGLILFLFLTISVLEYYYYFSSGVRKLMFFSFIGASALAVGFWVALPLARYFRLGQVISHEQAAQIIGQHFGNVQDKLLNVLQLRSQAEAGSSRELIMASVNQKSEEIKPVPFKKAIDLRKNRKYLRYALPPLALLLIILFVNANLITDSTTRLIKNNEEFEKPAPFSFILEEEAPSVVQFEDYPLTVKIDGEQLPNEVFIDVDNVQYRLVKESPNTFSYRFSNVQKSTKFKLFSSGVESKPYELNVLRKPNVLGFDVELDFPAYTQRKDEKLSSIGDLVVPQGTNIDWVFNAEHTDAIDLKFTGSDDRVEAKRFSDDLFTYQKRVMEDQSYKLYVSNKALPNADSISYTISVVPDLHPNISAKKFIDSTQQKVLFFVGEASDDYGLRSLTFNYRIKPAKGEQGELQTVVLDKPAGKQIQYDHVFDINTLGLKPGDEVTYYFEVADNDGVNGSKTARTNLMVYATPTVEEYKEMAEQNDNKIKDELKKALEESKKIQDEMRKMREKLLQEKELDWQQRKELEKLLERQKDLENKIEEAKKAFEENRKNQEEYSEQDEKILEKQEKLQEMMEDVMSEEMKELMKQLEELMQELNKDEALEMMEDMEMSDEEMEMELDRMLELFKQMELEQEMNEAIDELNKMAEEQEKLSEETEQAEEEKAEQSPEEQEAKQEELKQKQEELNKDFEKLQEKMENIQQKNEEMESPQEMEDREQEMDDVKQDMEQSQESLEQKQNKKASESQKKASEKMKNMANSMQMEMQSQQMQQMEEDMDALRQLLENIVGLSFEQEDLIDQFEAAEINTPRYVELVQEQFKLEDDFRLVEDSLQALSKRVFQIESFVTEKVTAIKSNLKESLDELEERHKPQAANHQQRSMKNLNDLALMLSEVMNQMQQQMAGQMAGNQMCDNPGGSGPGGKPKDKISQGQQSLNDMMQQMKKQMEEGKGKGGPGAKEFAKMAARQAALRKALKEKQQKLKEQGQGSRELENIMDQMDKIEEDLVNKRLSNEMMTRQQDILTRLLEHEKAEREREYEEKRKAEQASQQEREVPPSLEEYIKKREAEIDLYKTVNPSLKPYYKFIVEEYFKTLKTD</sequence>
<keyword evidence="1" id="KW-0175">Coiled coil</keyword>
<keyword evidence="3" id="KW-0812">Transmembrane</keyword>
<dbReference type="OrthoDB" id="9812498at2"/>
<keyword evidence="3" id="KW-1133">Transmembrane helix</keyword>
<evidence type="ECO:0000256" key="1">
    <source>
        <dbReference type="SAM" id="Coils"/>
    </source>
</evidence>
<accession>A0A098S997</accession>
<keyword evidence="3" id="KW-0472">Membrane</keyword>
<dbReference type="RefSeq" id="WP_044218476.1">
    <property type="nucleotide sequence ID" value="NZ_JBKAGJ010000018.1"/>
</dbReference>
<proteinExistence type="predicted"/>
<keyword evidence="5" id="KW-1185">Reference proteome</keyword>
<dbReference type="Proteomes" id="UP000029736">
    <property type="component" value="Unassembled WGS sequence"/>
</dbReference>
<feature type="coiled-coil region" evidence="1">
    <location>
        <begin position="874"/>
        <end position="927"/>
    </location>
</feature>
<feature type="compositionally biased region" description="Basic and acidic residues" evidence="2">
    <location>
        <begin position="999"/>
        <end position="1013"/>
    </location>
</feature>
<reference evidence="4 5" key="1">
    <citation type="journal article" date="2014" name="Int. J. Syst. Evol. Microbiol.">
        <title>Phaeodactylibacter xiamenensis gen. nov., sp. nov., a member of the family Saprospiraceae isolated from the marine alga Phaeodactylum tricornutum.</title>
        <authorList>
            <person name="Chen Z.Jr."/>
            <person name="Lei X."/>
            <person name="Lai Q."/>
            <person name="Li Y."/>
            <person name="Zhang B."/>
            <person name="Zhang J."/>
            <person name="Zhang H."/>
            <person name="Yang L."/>
            <person name="Zheng W."/>
            <person name="Tian Y."/>
            <person name="Yu Z."/>
            <person name="Xu H.Jr."/>
            <person name="Zheng T."/>
        </authorList>
    </citation>
    <scope>NUCLEOTIDE SEQUENCE [LARGE SCALE GENOMIC DNA]</scope>
    <source>
        <strain evidence="4 5">KD52</strain>
    </source>
</reference>
<feature type="compositionally biased region" description="Basic and acidic residues" evidence="2">
    <location>
        <begin position="700"/>
        <end position="734"/>
    </location>
</feature>
<protein>
    <submittedName>
        <fullName evidence="4">Chromosome partitioning protein ParA</fullName>
    </submittedName>
</protein>
<feature type="region of interest" description="Disordered" evidence="2">
    <location>
        <begin position="930"/>
        <end position="959"/>
    </location>
</feature>
<organism evidence="4 5">
    <name type="scientific">Phaeodactylibacter xiamenensis</name>
    <dbReference type="NCBI Taxonomy" id="1524460"/>
    <lineage>
        <taxon>Bacteria</taxon>
        <taxon>Pseudomonadati</taxon>
        <taxon>Bacteroidota</taxon>
        <taxon>Saprospiria</taxon>
        <taxon>Saprospirales</taxon>
        <taxon>Haliscomenobacteraceae</taxon>
        <taxon>Phaeodactylibacter</taxon>
    </lineage>
</organism>
<comment type="caution">
    <text evidence="4">The sequence shown here is derived from an EMBL/GenBank/DDBJ whole genome shotgun (WGS) entry which is preliminary data.</text>
</comment>
<feature type="compositionally biased region" description="Acidic residues" evidence="2">
    <location>
        <begin position="735"/>
        <end position="748"/>
    </location>
</feature>
<feature type="transmembrane region" description="Helical" evidence="3">
    <location>
        <begin position="158"/>
        <end position="180"/>
    </location>
</feature>
<name>A0A098S997_9BACT</name>
<feature type="compositionally biased region" description="Acidic residues" evidence="2">
    <location>
        <begin position="684"/>
        <end position="699"/>
    </location>
</feature>
<dbReference type="SUPFAM" id="SSF52540">
    <property type="entry name" value="P-loop containing nucleoside triphosphate hydrolases"/>
    <property type="match status" value="1"/>
</dbReference>
<feature type="region of interest" description="Disordered" evidence="2">
    <location>
        <begin position="994"/>
        <end position="1013"/>
    </location>
</feature>
<dbReference type="AlphaFoldDB" id="A0A098S997"/>
<evidence type="ECO:0000256" key="2">
    <source>
        <dbReference type="SAM" id="MobiDB-lite"/>
    </source>
</evidence>
<evidence type="ECO:0000313" key="5">
    <source>
        <dbReference type="Proteomes" id="UP000029736"/>
    </source>
</evidence>
<dbReference type="InterPro" id="IPR027417">
    <property type="entry name" value="P-loop_NTPase"/>
</dbReference>
<feature type="compositionally biased region" description="Basic and acidic residues" evidence="2">
    <location>
        <begin position="762"/>
        <end position="778"/>
    </location>
</feature>
<feature type="transmembrane region" description="Helical" evidence="3">
    <location>
        <begin position="59"/>
        <end position="79"/>
    </location>
</feature>
<dbReference type="EMBL" id="JPOS01000018">
    <property type="protein sequence ID" value="KGE88680.1"/>
    <property type="molecule type" value="Genomic_DNA"/>
</dbReference>
<dbReference type="STRING" id="1524460.IX84_08425"/>
<evidence type="ECO:0000256" key="3">
    <source>
        <dbReference type="SAM" id="Phobius"/>
    </source>
</evidence>
<feature type="region of interest" description="Disordered" evidence="2">
    <location>
        <begin position="1056"/>
        <end position="1084"/>
    </location>
</feature>
<feature type="region of interest" description="Disordered" evidence="2">
    <location>
        <begin position="663"/>
        <end position="778"/>
    </location>
</feature>
<evidence type="ECO:0000313" key="4">
    <source>
        <dbReference type="EMBL" id="KGE88680.1"/>
    </source>
</evidence>
<feature type="transmembrane region" description="Helical" evidence="3">
    <location>
        <begin position="29"/>
        <end position="53"/>
    </location>
</feature>